<dbReference type="InterPro" id="IPR025113">
    <property type="entry name" value="TRL-like"/>
</dbReference>
<comment type="caution">
    <text evidence="1">The sequence shown here is derived from an EMBL/GenBank/DDBJ whole genome shotgun (WGS) entry which is preliminary data.</text>
</comment>
<keyword evidence="2" id="KW-1185">Reference proteome</keyword>
<name>A0A4R9GTB2_9LEPT</name>
<sequence>MFGSFFSSLLRHSVSFLLFGWLSACSGTNVLTLVSADSSTHPFQGDSNPLQSVLRGEWIYRRQRATSGMFPGGDARRESVACSHSIFSLVGWGDSSLEEVFRKDTIQKIAFIEYSQEAWLSGILYHSFCTRVVGE</sequence>
<dbReference type="AlphaFoldDB" id="A0A4R9GTB2"/>
<accession>A0A4R9GTB2</accession>
<dbReference type="Pfam" id="PF13146">
    <property type="entry name" value="TRL"/>
    <property type="match status" value="1"/>
</dbReference>
<gene>
    <name evidence="1" type="ORF">EHO61_01795</name>
</gene>
<evidence type="ECO:0000313" key="1">
    <source>
        <dbReference type="EMBL" id="TGK21990.1"/>
    </source>
</evidence>
<dbReference type="RefSeq" id="WP_135811933.1">
    <property type="nucleotide sequence ID" value="NZ_RQEV01000002.1"/>
</dbReference>
<evidence type="ECO:0000313" key="2">
    <source>
        <dbReference type="Proteomes" id="UP000297855"/>
    </source>
</evidence>
<organism evidence="1 2">
    <name type="scientific">Leptospira fluminis</name>
    <dbReference type="NCBI Taxonomy" id="2484979"/>
    <lineage>
        <taxon>Bacteria</taxon>
        <taxon>Pseudomonadati</taxon>
        <taxon>Spirochaetota</taxon>
        <taxon>Spirochaetia</taxon>
        <taxon>Leptospirales</taxon>
        <taxon>Leptospiraceae</taxon>
        <taxon>Leptospira</taxon>
    </lineage>
</organism>
<dbReference type="EMBL" id="RQEV01000002">
    <property type="protein sequence ID" value="TGK21990.1"/>
    <property type="molecule type" value="Genomic_DNA"/>
</dbReference>
<dbReference type="Proteomes" id="UP000297855">
    <property type="component" value="Unassembled WGS sequence"/>
</dbReference>
<proteinExistence type="predicted"/>
<dbReference type="OrthoDB" id="328486at2"/>
<reference evidence="1" key="1">
    <citation type="journal article" date="2019" name="PLoS Negl. Trop. Dis.">
        <title>Revisiting the worldwide diversity of Leptospira species in the environment.</title>
        <authorList>
            <person name="Vincent A.T."/>
            <person name="Schiettekatte O."/>
            <person name="Bourhy P."/>
            <person name="Veyrier F.J."/>
            <person name="Picardeau M."/>
        </authorList>
    </citation>
    <scope>NUCLEOTIDE SEQUENCE [LARGE SCALE GENOMIC DNA]</scope>
    <source>
        <strain evidence="1">SCS5</strain>
    </source>
</reference>
<protein>
    <submittedName>
        <fullName evidence="1">TRL-like family protein</fullName>
    </submittedName>
</protein>